<evidence type="ECO:0000256" key="4">
    <source>
        <dbReference type="ARBA" id="ARBA00022833"/>
    </source>
</evidence>
<keyword evidence="10" id="KW-1185">Reference proteome</keyword>
<dbReference type="GO" id="GO:0000492">
    <property type="term" value="P:box C/D snoRNP assembly"/>
    <property type="evidence" value="ECO:0007669"/>
    <property type="project" value="TreeGrafter"/>
</dbReference>
<keyword evidence="4" id="KW-0862">Zinc</keyword>
<dbReference type="GO" id="GO:0000463">
    <property type="term" value="P:maturation of LSU-rRNA from tricistronic rRNA transcript (SSU-rRNA, 5.8S rRNA, LSU-rRNA)"/>
    <property type="evidence" value="ECO:0007669"/>
    <property type="project" value="TreeGrafter"/>
</dbReference>
<dbReference type="Pfam" id="PF04438">
    <property type="entry name" value="zf-HIT"/>
    <property type="match status" value="1"/>
</dbReference>
<proteinExistence type="inferred from homology"/>
<protein>
    <recommendedName>
        <fullName evidence="8">HIT-type domain-containing protein</fullName>
    </recommendedName>
</protein>
<dbReference type="Gene3D" id="3.30.60.190">
    <property type="match status" value="1"/>
</dbReference>
<dbReference type="InterPro" id="IPR057721">
    <property type="entry name" value="BCD1_alpha/beta"/>
</dbReference>
<sequence length="283" mass="32590">MDLFAFDIAEQCNAPVGLPLCSVCQKCPAKYRCPGCSTRTCCLACVRGHKEAAQCSGKRSRTDFISIKDFTDSNLLSDFRFLEELKTASDCASRHRPSHRGMREWPKRMKILMSEAQKRHVALQFLPQGMKRQRLNSTWYNIKRQRIHWDIEWRFACAKVEIMEKRVDEDTRLDELLQKHLNFAIGKGALLHKLKPYSEAGVEQLQVVMRRERCKANEVDYYLLDKAAPLREQLVGRVVIEFPIFTVLLPSEMSSYTIHKAQMGQTANGVSEQQASGQEPLHR</sequence>
<keyword evidence="3 7" id="KW-0863">Zinc-finger</keyword>
<keyword evidence="2" id="KW-0479">Metal-binding</keyword>
<reference evidence="9" key="1">
    <citation type="submission" date="2020-12" db="EMBL/GenBank/DDBJ databases">
        <authorList>
            <person name="Iha C."/>
        </authorList>
    </citation>
    <scope>NUCLEOTIDE SEQUENCE</scope>
</reference>
<dbReference type="InterPro" id="IPR051639">
    <property type="entry name" value="BCD1"/>
</dbReference>
<dbReference type="InterPro" id="IPR007529">
    <property type="entry name" value="Znf_HIT"/>
</dbReference>
<evidence type="ECO:0000256" key="1">
    <source>
        <dbReference type="ARBA" id="ARBA00022553"/>
    </source>
</evidence>
<dbReference type="EMBL" id="CAJHUC010003039">
    <property type="protein sequence ID" value="CAD7705162.1"/>
    <property type="molecule type" value="Genomic_DNA"/>
</dbReference>
<comment type="similarity">
    <text evidence="6">Belongs to the BCD1 family.</text>
</comment>
<accession>A0A8S1JD78</accession>
<evidence type="ECO:0000256" key="7">
    <source>
        <dbReference type="PROSITE-ProRule" id="PRU00453"/>
    </source>
</evidence>
<dbReference type="Proteomes" id="UP000708148">
    <property type="component" value="Unassembled WGS sequence"/>
</dbReference>
<organism evidence="9 10">
    <name type="scientific">Ostreobium quekettii</name>
    <dbReference type="NCBI Taxonomy" id="121088"/>
    <lineage>
        <taxon>Eukaryota</taxon>
        <taxon>Viridiplantae</taxon>
        <taxon>Chlorophyta</taxon>
        <taxon>core chlorophytes</taxon>
        <taxon>Ulvophyceae</taxon>
        <taxon>TCBD clade</taxon>
        <taxon>Bryopsidales</taxon>
        <taxon>Ostreobineae</taxon>
        <taxon>Ostreobiaceae</taxon>
        <taxon>Ostreobium</taxon>
    </lineage>
</organism>
<dbReference type="OrthoDB" id="272357at2759"/>
<comment type="function">
    <text evidence="5">Required for box C/D snoRNAs accumulation involved in snoRNA processing, snoRNA transport to the nucleolus and ribosome biogenesis.</text>
</comment>
<evidence type="ECO:0000256" key="3">
    <source>
        <dbReference type="ARBA" id="ARBA00022771"/>
    </source>
</evidence>
<evidence type="ECO:0000313" key="9">
    <source>
        <dbReference type="EMBL" id="CAD7705162.1"/>
    </source>
</evidence>
<name>A0A8S1JD78_9CHLO</name>
<evidence type="ECO:0000256" key="6">
    <source>
        <dbReference type="ARBA" id="ARBA00049654"/>
    </source>
</evidence>
<comment type="caution">
    <text evidence="9">The sequence shown here is derived from an EMBL/GenBank/DDBJ whole genome shotgun (WGS) entry which is preliminary data.</text>
</comment>
<dbReference type="GO" id="GO:0048254">
    <property type="term" value="P:snoRNA localization"/>
    <property type="evidence" value="ECO:0007669"/>
    <property type="project" value="TreeGrafter"/>
</dbReference>
<dbReference type="PANTHER" id="PTHR13483">
    <property type="entry name" value="BOX C_D SNORNA PROTEIN 1-RELATED"/>
    <property type="match status" value="1"/>
</dbReference>
<dbReference type="CDD" id="cd23023">
    <property type="entry name" value="zf-HIT_BCD1"/>
    <property type="match status" value="1"/>
</dbReference>
<evidence type="ECO:0000256" key="5">
    <source>
        <dbReference type="ARBA" id="ARBA00049598"/>
    </source>
</evidence>
<dbReference type="GO" id="GO:0008270">
    <property type="term" value="F:zinc ion binding"/>
    <property type="evidence" value="ECO:0007669"/>
    <property type="project" value="UniProtKB-UniRule"/>
</dbReference>
<dbReference type="PROSITE" id="PS51083">
    <property type="entry name" value="ZF_HIT"/>
    <property type="match status" value="1"/>
</dbReference>
<evidence type="ECO:0000259" key="8">
    <source>
        <dbReference type="PROSITE" id="PS51083"/>
    </source>
</evidence>
<dbReference type="GO" id="GO:0005634">
    <property type="term" value="C:nucleus"/>
    <property type="evidence" value="ECO:0007669"/>
    <property type="project" value="TreeGrafter"/>
</dbReference>
<dbReference type="AlphaFoldDB" id="A0A8S1JD78"/>
<gene>
    <name evidence="9" type="ORF">OSTQU699_LOCUS10517</name>
</gene>
<dbReference type="PANTHER" id="PTHR13483:SF3">
    <property type="entry name" value="BOX C_D SNORNA PROTEIN 1"/>
    <property type="match status" value="1"/>
</dbReference>
<keyword evidence="1" id="KW-0597">Phosphoprotein</keyword>
<dbReference type="Pfam" id="PF25790">
    <property type="entry name" value="BCD1"/>
    <property type="match status" value="1"/>
</dbReference>
<dbReference type="SUPFAM" id="SSF144232">
    <property type="entry name" value="HIT/MYND zinc finger-like"/>
    <property type="match status" value="1"/>
</dbReference>
<evidence type="ECO:0000313" key="10">
    <source>
        <dbReference type="Proteomes" id="UP000708148"/>
    </source>
</evidence>
<dbReference type="GO" id="GO:0070761">
    <property type="term" value="C:pre-snoRNP complex"/>
    <property type="evidence" value="ECO:0007669"/>
    <property type="project" value="TreeGrafter"/>
</dbReference>
<evidence type="ECO:0000256" key="2">
    <source>
        <dbReference type="ARBA" id="ARBA00022723"/>
    </source>
</evidence>
<feature type="domain" description="HIT-type" evidence="8">
    <location>
        <begin position="21"/>
        <end position="55"/>
    </location>
</feature>